<dbReference type="PANTHER" id="PTHR39550:SF1">
    <property type="entry name" value="SLL0658 PROTEIN"/>
    <property type="match status" value="1"/>
</dbReference>
<protein>
    <submittedName>
        <fullName evidence="1">Uncharacterized protein</fullName>
    </submittedName>
</protein>
<dbReference type="InterPro" id="IPR021799">
    <property type="entry name" value="PIN-like_prokaryotic"/>
</dbReference>
<dbReference type="EMBL" id="OJIN01000087">
    <property type="protein sequence ID" value="SPD73275.1"/>
    <property type="molecule type" value="Genomic_DNA"/>
</dbReference>
<dbReference type="AlphaFoldDB" id="A0A445MUV7"/>
<accession>A0A445MUV7</accession>
<evidence type="ECO:0000313" key="1">
    <source>
        <dbReference type="EMBL" id="SPD73270.1"/>
    </source>
</evidence>
<dbReference type="PANTHER" id="PTHR39550">
    <property type="entry name" value="SLL0658 PROTEIN"/>
    <property type="match status" value="1"/>
</dbReference>
<gene>
    <name evidence="1" type="ORF">PITCH_A1770007</name>
    <name evidence="2" type="ORF">PITCH_A1770012</name>
</gene>
<sequence>MGEKRGFSAQMRTIVCDAGPVIHLHEANCLSLLRRTGRLFLPHRVFIEVQSIIPINGKWPDWLKVIRLSQDERNEAAMWQTAGDLHAGEAEALVLARKKEVDWFLTDDSATRLFVSLLGLEVHGSLGIILWSAAHRHLSREKTEEALNRLQQSSLWLSARIYQEARQALDEIYVNRLTKRK</sequence>
<evidence type="ECO:0000313" key="2">
    <source>
        <dbReference type="EMBL" id="SPD73275.1"/>
    </source>
</evidence>
<reference evidence="1" key="1">
    <citation type="submission" date="2018-01" db="EMBL/GenBank/DDBJ databases">
        <authorList>
            <person name="Regsiter A."/>
            <person name="William W."/>
        </authorList>
    </citation>
    <scope>NUCLEOTIDE SEQUENCE</scope>
    <source>
        <strain evidence="1">TRIP AH-1</strain>
    </source>
</reference>
<organism evidence="1">
    <name type="scientific">uncultured Desulfobacterium sp</name>
    <dbReference type="NCBI Taxonomy" id="201089"/>
    <lineage>
        <taxon>Bacteria</taxon>
        <taxon>Pseudomonadati</taxon>
        <taxon>Thermodesulfobacteriota</taxon>
        <taxon>Desulfobacteria</taxon>
        <taxon>Desulfobacterales</taxon>
        <taxon>Desulfobacteriaceae</taxon>
        <taxon>Desulfobacterium</taxon>
        <taxon>environmental samples</taxon>
    </lineage>
</organism>
<name>A0A445MUV7_9BACT</name>
<dbReference type="Pfam" id="PF11848">
    <property type="entry name" value="DUF3368"/>
    <property type="match status" value="1"/>
</dbReference>
<proteinExistence type="predicted"/>
<dbReference type="EMBL" id="OJIN01000087">
    <property type="protein sequence ID" value="SPD73270.1"/>
    <property type="molecule type" value="Genomic_DNA"/>
</dbReference>